<keyword evidence="8" id="KW-0809">Transit peptide</keyword>
<evidence type="ECO:0000256" key="10">
    <source>
        <dbReference type="ARBA" id="ARBA00023004"/>
    </source>
</evidence>
<dbReference type="PROSITE" id="PS51296">
    <property type="entry name" value="RIESKE"/>
    <property type="match status" value="1"/>
</dbReference>
<evidence type="ECO:0000256" key="12">
    <source>
        <dbReference type="ARBA" id="ARBA00023136"/>
    </source>
</evidence>
<dbReference type="Gene3D" id="2.102.10.10">
    <property type="entry name" value="Rieske [2Fe-2S] iron-sulphur domain"/>
    <property type="match status" value="1"/>
</dbReference>
<dbReference type="InterPro" id="IPR006317">
    <property type="entry name" value="Ubiquinol_cyt_c_Rdtase_Fe-S-su"/>
</dbReference>
<feature type="transmembrane region" description="Helical" evidence="15">
    <location>
        <begin position="100"/>
        <end position="121"/>
    </location>
</feature>
<dbReference type="SUPFAM" id="SSF50022">
    <property type="entry name" value="ISP domain"/>
    <property type="match status" value="1"/>
</dbReference>
<dbReference type="Pfam" id="PF00355">
    <property type="entry name" value="Rieske"/>
    <property type="match status" value="1"/>
</dbReference>
<dbReference type="InterPro" id="IPR014349">
    <property type="entry name" value="Rieske_Fe-S_prot"/>
</dbReference>
<evidence type="ECO:0000256" key="5">
    <source>
        <dbReference type="ARBA" id="ARBA00022714"/>
    </source>
</evidence>
<feature type="domain" description="Rieske" evidence="17">
    <location>
        <begin position="169"/>
        <end position="260"/>
    </location>
</feature>
<evidence type="ECO:0000256" key="13">
    <source>
        <dbReference type="ARBA" id="ARBA00023157"/>
    </source>
</evidence>
<keyword evidence="15" id="KW-0813">Transport</keyword>
<keyword evidence="3 16" id="KW-0679">Respiratory chain</keyword>
<evidence type="ECO:0000256" key="14">
    <source>
        <dbReference type="ARBA" id="ARBA00029351"/>
    </source>
</evidence>
<evidence type="ECO:0000256" key="4">
    <source>
        <dbReference type="ARBA" id="ARBA00022692"/>
    </source>
</evidence>
<dbReference type="PANTHER" id="PTHR10134">
    <property type="entry name" value="CYTOCHROME B-C1 COMPLEX SUBUNIT RIESKE, MITOCHONDRIAL"/>
    <property type="match status" value="1"/>
</dbReference>
<evidence type="ECO:0000256" key="6">
    <source>
        <dbReference type="ARBA" id="ARBA00022723"/>
    </source>
</evidence>
<keyword evidence="11" id="KW-0411">Iron-sulfur</keyword>
<keyword evidence="10" id="KW-0408">Iron</keyword>
<evidence type="ECO:0000256" key="9">
    <source>
        <dbReference type="ARBA" id="ARBA00022989"/>
    </source>
</evidence>
<evidence type="ECO:0000313" key="18">
    <source>
        <dbReference type="EMBL" id="EFJ28049.1"/>
    </source>
</evidence>
<dbReference type="GO" id="GO:0045275">
    <property type="term" value="C:respiratory chain complex III"/>
    <property type="evidence" value="ECO:0000318"/>
    <property type="project" value="GO_Central"/>
</dbReference>
<accession>D8RI84</accession>
<dbReference type="GO" id="GO:0051537">
    <property type="term" value="F:2 iron, 2 sulfur cluster binding"/>
    <property type="evidence" value="ECO:0007669"/>
    <property type="project" value="UniProtKB-KW"/>
</dbReference>
<comment type="cofactor">
    <cofactor evidence="15">
        <name>[2Fe-2S] cluster</name>
        <dbReference type="ChEBI" id="CHEBI:190135"/>
    </cofactor>
    <text evidence="15">Binds 1 [2Fe-2S] cluster per subunit.</text>
</comment>
<sequence length="262" mass="29008">MANWDWERQEKSSWGSCATPWSYSTTRGKQILARRGEKLPFSDRSLHRPGCALTRGSEALTRGSEDSSPFLTALRNPTANIVYDESVVERYPPGDPDRAAYIYFVATGTRFVYAAAIRVFILRLVMTMSASADVMALSSLEVDLSNIIEGSTITVKWRGKPVFIRRRTPDEVATANSVPVNSLRDPQQDAERVVNPEWLIVIGVCTHLGCVPLPNAGDYGGWFCPCHGSHYDVSGRVRKGPAPLNLEVPEYKFISDTIVLIG</sequence>
<dbReference type="FunFam" id="2.102.10.10:FF:000001">
    <property type="entry name" value="Cytochrome b-c1 complex subunit Rieske, mitochondrial"/>
    <property type="match status" value="1"/>
</dbReference>
<dbReference type="GO" id="GO:0005743">
    <property type="term" value="C:mitochondrial inner membrane"/>
    <property type="evidence" value="ECO:0007669"/>
    <property type="project" value="UniProtKB-SubCell"/>
</dbReference>
<dbReference type="PRINTS" id="PR00162">
    <property type="entry name" value="RIESKE"/>
</dbReference>
<keyword evidence="7" id="KW-0999">Mitochondrion inner membrane</keyword>
<dbReference type="Pfam" id="PF02921">
    <property type="entry name" value="UCR_TM"/>
    <property type="match status" value="1"/>
</dbReference>
<dbReference type="InterPro" id="IPR017941">
    <property type="entry name" value="Rieske_2Fe-2S"/>
</dbReference>
<dbReference type="GO" id="GO:0046872">
    <property type="term" value="F:metal ion binding"/>
    <property type="evidence" value="ECO:0007669"/>
    <property type="project" value="UniProtKB-KW"/>
</dbReference>
<evidence type="ECO:0000259" key="17">
    <source>
        <dbReference type="PROSITE" id="PS51296"/>
    </source>
</evidence>
<keyword evidence="13" id="KW-1015">Disulfide bond</keyword>
<comment type="subcellular location">
    <subcellularLocation>
        <location evidence="1">Mitochondrion inner membrane</location>
        <topology evidence="1">Single-pass membrane protein</topology>
    </subcellularLocation>
</comment>
<gene>
    <name evidence="18" type="ORF">SELMODRAFT_94112</name>
</gene>
<keyword evidence="16" id="KW-0496">Mitochondrion</keyword>
<evidence type="ECO:0000256" key="11">
    <source>
        <dbReference type="ARBA" id="ARBA00023014"/>
    </source>
</evidence>
<keyword evidence="15" id="KW-0249">Electron transport</keyword>
<keyword evidence="5" id="KW-0001">2Fe-2S</keyword>
<keyword evidence="12 15" id="KW-0472">Membrane</keyword>
<evidence type="ECO:0000256" key="1">
    <source>
        <dbReference type="ARBA" id="ARBA00004434"/>
    </source>
</evidence>
<dbReference type="NCBIfam" id="TIGR01416">
    <property type="entry name" value="Rieske_proteo"/>
    <property type="match status" value="1"/>
</dbReference>
<keyword evidence="6" id="KW-0479">Metal-binding</keyword>
<dbReference type="HOGENOM" id="CLU_055690_0_0_1"/>
<comment type="catalytic activity">
    <reaction evidence="14 15">
        <text>a quinol + 2 Fe(III)-[cytochrome c](out) = a quinone + 2 Fe(II)-[cytochrome c](out) + 2 H(+)(out)</text>
        <dbReference type="Rhea" id="RHEA:11484"/>
        <dbReference type="Rhea" id="RHEA-COMP:10350"/>
        <dbReference type="Rhea" id="RHEA-COMP:14399"/>
        <dbReference type="ChEBI" id="CHEBI:15378"/>
        <dbReference type="ChEBI" id="CHEBI:24646"/>
        <dbReference type="ChEBI" id="CHEBI:29033"/>
        <dbReference type="ChEBI" id="CHEBI:29034"/>
        <dbReference type="ChEBI" id="CHEBI:132124"/>
        <dbReference type="EC" id="7.1.1.8"/>
    </reaction>
</comment>
<evidence type="ECO:0000256" key="8">
    <source>
        <dbReference type="ARBA" id="ARBA00022946"/>
    </source>
</evidence>
<dbReference type="InterPro" id="IPR036922">
    <property type="entry name" value="Rieske_2Fe-2S_sf"/>
</dbReference>
<dbReference type="GO" id="GO:0006122">
    <property type="term" value="P:mitochondrial electron transport, ubiquinol to cytochrome c"/>
    <property type="evidence" value="ECO:0000318"/>
    <property type="project" value="GO_Central"/>
</dbReference>
<keyword evidence="19" id="KW-1185">Reference proteome</keyword>
<comment type="miscellaneous">
    <text evidence="15">The Rieske protein is a high potential 2Fe-2S protein.</text>
</comment>
<dbReference type="FunCoup" id="D8RI84">
    <property type="interactions" value="3915"/>
</dbReference>
<dbReference type="AlphaFoldDB" id="D8RI84"/>
<dbReference type="KEGG" id="smo:SELMODRAFT_94112"/>
<dbReference type="GO" id="GO:0008121">
    <property type="term" value="F:quinol-cytochrome-c reductase activity"/>
    <property type="evidence" value="ECO:0007669"/>
    <property type="project" value="UniProtKB-EC"/>
</dbReference>
<dbReference type="eggNOG" id="KOG1671">
    <property type="taxonomic scope" value="Eukaryota"/>
</dbReference>
<evidence type="ECO:0000256" key="16">
    <source>
        <dbReference type="RuleBase" id="RU004495"/>
    </source>
</evidence>
<keyword evidence="9 15" id="KW-1133">Transmembrane helix</keyword>
<comment type="similarity">
    <text evidence="2">Belongs to the Rieske iron-sulfur protein family.</text>
</comment>
<dbReference type="GO" id="GO:0016491">
    <property type="term" value="F:oxidoreductase activity"/>
    <property type="evidence" value="ECO:0000318"/>
    <property type="project" value="GO_Central"/>
</dbReference>
<organism evidence="19">
    <name type="scientific">Selaginella moellendorffii</name>
    <name type="common">Spikemoss</name>
    <dbReference type="NCBI Taxonomy" id="88036"/>
    <lineage>
        <taxon>Eukaryota</taxon>
        <taxon>Viridiplantae</taxon>
        <taxon>Streptophyta</taxon>
        <taxon>Embryophyta</taxon>
        <taxon>Tracheophyta</taxon>
        <taxon>Lycopodiopsida</taxon>
        <taxon>Selaginellales</taxon>
        <taxon>Selaginellaceae</taxon>
        <taxon>Selaginella</taxon>
    </lineage>
</organism>
<dbReference type="EC" id="7.1.1.8" evidence="15"/>
<evidence type="ECO:0000256" key="15">
    <source>
        <dbReference type="RuleBase" id="RU004494"/>
    </source>
</evidence>
<dbReference type="InterPro" id="IPR004192">
    <property type="entry name" value="Rieske_TM"/>
</dbReference>
<dbReference type="InterPro" id="IPR005805">
    <property type="entry name" value="Rieske_Fe-S_prot_C"/>
</dbReference>
<protein>
    <recommendedName>
        <fullName evidence="15">Cytochrome b-c1 complex subunit Rieske, mitochondrial</fullName>
        <ecNumber evidence="15">7.1.1.8</ecNumber>
    </recommendedName>
</protein>
<evidence type="ECO:0000256" key="3">
    <source>
        <dbReference type="ARBA" id="ARBA00022660"/>
    </source>
</evidence>
<proteinExistence type="inferred from homology"/>
<dbReference type="STRING" id="88036.D8RI84"/>
<dbReference type="SUPFAM" id="SSF81502">
    <property type="entry name" value="ISP transmembrane anchor"/>
    <property type="match status" value="1"/>
</dbReference>
<keyword evidence="4 15" id="KW-0812">Transmembrane</keyword>
<evidence type="ECO:0000313" key="19">
    <source>
        <dbReference type="Proteomes" id="UP000001514"/>
    </source>
</evidence>
<dbReference type="Proteomes" id="UP000001514">
    <property type="component" value="Unassembled WGS sequence"/>
</dbReference>
<dbReference type="Gramene" id="EFJ28049">
    <property type="protein sequence ID" value="EFJ28049"/>
    <property type="gene ID" value="SELMODRAFT_94112"/>
</dbReference>
<dbReference type="EMBL" id="GL377580">
    <property type="protein sequence ID" value="EFJ28049.1"/>
    <property type="molecule type" value="Genomic_DNA"/>
</dbReference>
<evidence type="ECO:0000256" key="7">
    <source>
        <dbReference type="ARBA" id="ARBA00022792"/>
    </source>
</evidence>
<dbReference type="InParanoid" id="D8RI84"/>
<dbReference type="OMA" id="SAHNHER"/>
<reference evidence="18 19" key="1">
    <citation type="journal article" date="2011" name="Science">
        <title>The Selaginella genome identifies genetic changes associated with the evolution of vascular plants.</title>
        <authorList>
            <person name="Banks J.A."/>
            <person name="Nishiyama T."/>
            <person name="Hasebe M."/>
            <person name="Bowman J.L."/>
            <person name="Gribskov M."/>
            <person name="dePamphilis C."/>
            <person name="Albert V.A."/>
            <person name="Aono N."/>
            <person name="Aoyama T."/>
            <person name="Ambrose B.A."/>
            <person name="Ashton N.W."/>
            <person name="Axtell M.J."/>
            <person name="Barker E."/>
            <person name="Barker M.S."/>
            <person name="Bennetzen J.L."/>
            <person name="Bonawitz N.D."/>
            <person name="Chapple C."/>
            <person name="Cheng C."/>
            <person name="Correa L.G."/>
            <person name="Dacre M."/>
            <person name="DeBarry J."/>
            <person name="Dreyer I."/>
            <person name="Elias M."/>
            <person name="Engstrom E.M."/>
            <person name="Estelle M."/>
            <person name="Feng L."/>
            <person name="Finet C."/>
            <person name="Floyd S.K."/>
            <person name="Frommer W.B."/>
            <person name="Fujita T."/>
            <person name="Gramzow L."/>
            <person name="Gutensohn M."/>
            <person name="Harholt J."/>
            <person name="Hattori M."/>
            <person name="Heyl A."/>
            <person name="Hirai T."/>
            <person name="Hiwatashi Y."/>
            <person name="Ishikawa M."/>
            <person name="Iwata M."/>
            <person name="Karol K.G."/>
            <person name="Koehler B."/>
            <person name="Kolukisaoglu U."/>
            <person name="Kubo M."/>
            <person name="Kurata T."/>
            <person name="Lalonde S."/>
            <person name="Li K."/>
            <person name="Li Y."/>
            <person name="Litt A."/>
            <person name="Lyons E."/>
            <person name="Manning G."/>
            <person name="Maruyama T."/>
            <person name="Michael T.P."/>
            <person name="Mikami K."/>
            <person name="Miyazaki S."/>
            <person name="Morinaga S."/>
            <person name="Murata T."/>
            <person name="Mueller-Roeber B."/>
            <person name="Nelson D.R."/>
            <person name="Obara M."/>
            <person name="Oguri Y."/>
            <person name="Olmstead R.G."/>
            <person name="Onodera N."/>
            <person name="Petersen B.L."/>
            <person name="Pils B."/>
            <person name="Prigge M."/>
            <person name="Rensing S.A."/>
            <person name="Riano-Pachon D.M."/>
            <person name="Roberts A.W."/>
            <person name="Sato Y."/>
            <person name="Scheller H.V."/>
            <person name="Schulz B."/>
            <person name="Schulz C."/>
            <person name="Shakirov E.V."/>
            <person name="Shibagaki N."/>
            <person name="Shinohara N."/>
            <person name="Shippen D.E."/>
            <person name="Soerensen I."/>
            <person name="Sotooka R."/>
            <person name="Sugimoto N."/>
            <person name="Sugita M."/>
            <person name="Sumikawa N."/>
            <person name="Tanurdzic M."/>
            <person name="Theissen G."/>
            <person name="Ulvskov P."/>
            <person name="Wakazuki S."/>
            <person name="Weng J.K."/>
            <person name="Willats W.W."/>
            <person name="Wipf D."/>
            <person name="Wolf P.G."/>
            <person name="Yang L."/>
            <person name="Zimmer A.D."/>
            <person name="Zhu Q."/>
            <person name="Mitros T."/>
            <person name="Hellsten U."/>
            <person name="Loque D."/>
            <person name="Otillar R."/>
            <person name="Salamov A."/>
            <person name="Schmutz J."/>
            <person name="Shapiro H."/>
            <person name="Lindquist E."/>
            <person name="Lucas S."/>
            <person name="Rokhsar D."/>
            <person name="Grigoriev I.V."/>
        </authorList>
    </citation>
    <scope>NUCLEOTIDE SEQUENCE [LARGE SCALE GENOMIC DNA]</scope>
</reference>
<name>D8RI84_SELML</name>
<evidence type="ECO:0000256" key="2">
    <source>
        <dbReference type="ARBA" id="ARBA00010651"/>
    </source>
</evidence>
<dbReference type="CDD" id="cd03470">
    <property type="entry name" value="Rieske_cytochrome_bc1"/>
    <property type="match status" value="1"/>
</dbReference>